<proteinExistence type="predicted"/>
<dbReference type="EMBL" id="BMAO01027982">
    <property type="protein sequence ID" value="GFR21135.1"/>
    <property type="molecule type" value="Genomic_DNA"/>
</dbReference>
<protein>
    <submittedName>
        <fullName evidence="1">Uncharacterized protein</fullName>
    </submittedName>
</protein>
<gene>
    <name evidence="1" type="ORF">TNCT_352771</name>
</gene>
<evidence type="ECO:0000313" key="2">
    <source>
        <dbReference type="Proteomes" id="UP000887116"/>
    </source>
</evidence>
<keyword evidence="2" id="KW-1185">Reference proteome</keyword>
<reference evidence="1" key="1">
    <citation type="submission" date="2020-07" db="EMBL/GenBank/DDBJ databases">
        <title>Multicomponent nature underlies the extraordinary mechanical properties of spider dragline silk.</title>
        <authorList>
            <person name="Kono N."/>
            <person name="Nakamura H."/>
            <person name="Mori M."/>
            <person name="Yoshida Y."/>
            <person name="Ohtoshi R."/>
            <person name="Malay A.D."/>
            <person name="Moran D.A.P."/>
            <person name="Tomita M."/>
            <person name="Numata K."/>
            <person name="Arakawa K."/>
        </authorList>
    </citation>
    <scope>NUCLEOTIDE SEQUENCE</scope>
</reference>
<dbReference type="AlphaFoldDB" id="A0A8X6J5K7"/>
<organism evidence="1 2">
    <name type="scientific">Trichonephila clavata</name>
    <name type="common">Joro spider</name>
    <name type="synonym">Nephila clavata</name>
    <dbReference type="NCBI Taxonomy" id="2740835"/>
    <lineage>
        <taxon>Eukaryota</taxon>
        <taxon>Metazoa</taxon>
        <taxon>Ecdysozoa</taxon>
        <taxon>Arthropoda</taxon>
        <taxon>Chelicerata</taxon>
        <taxon>Arachnida</taxon>
        <taxon>Araneae</taxon>
        <taxon>Araneomorphae</taxon>
        <taxon>Entelegynae</taxon>
        <taxon>Araneoidea</taxon>
        <taxon>Nephilidae</taxon>
        <taxon>Trichonephila</taxon>
    </lineage>
</organism>
<dbReference type="Proteomes" id="UP000887116">
    <property type="component" value="Unassembled WGS sequence"/>
</dbReference>
<name>A0A8X6J5K7_TRICU</name>
<accession>A0A8X6J5K7</accession>
<evidence type="ECO:0000313" key="1">
    <source>
        <dbReference type="EMBL" id="GFR21135.1"/>
    </source>
</evidence>
<comment type="caution">
    <text evidence="1">The sequence shown here is derived from an EMBL/GenBank/DDBJ whole genome shotgun (WGS) entry which is preliminary data.</text>
</comment>
<sequence length="98" mass="11331">MSKDLSNWICSSDSHSADSVFQWYWNDYSTPPPLPTYDSDWLSERHRRHLRVRPHHGNVVTRTSSASCEVDAAQRGRHLTTRFVSRSGFLRDQRGSLA</sequence>